<feature type="compositionally biased region" description="Polar residues" evidence="1">
    <location>
        <begin position="41"/>
        <end position="50"/>
    </location>
</feature>
<dbReference type="InterPro" id="IPR056303">
    <property type="entry name" value="AMIN-like"/>
</dbReference>
<sequence length="185" mass="19321">MRNRLVLISIAGFALLTGCSNGSSQQPPGAEAGVTTEAKPTATTPVQGKPSTDARLTVADIRIGHHDGFDRVVYRLGGIGQPGWRVQYTDRAVQDGSGKPIEVAGRSILQVQILGSAYPWDSGVAEYAGSDPATDPSAPTIAGVYSTHVFEGTTQSFIGVNAERPAFSVTALTNPARLVVDVATR</sequence>
<protein>
    <recommendedName>
        <fullName evidence="3">AMIN-like domain-containing protein</fullName>
    </recommendedName>
</protein>
<dbReference type="AlphaFoldDB" id="A0A9X2EB46"/>
<evidence type="ECO:0000256" key="1">
    <source>
        <dbReference type="SAM" id="MobiDB-lite"/>
    </source>
</evidence>
<evidence type="ECO:0000313" key="5">
    <source>
        <dbReference type="Proteomes" id="UP001139157"/>
    </source>
</evidence>
<evidence type="ECO:0000259" key="3">
    <source>
        <dbReference type="Pfam" id="PF24837"/>
    </source>
</evidence>
<dbReference type="EMBL" id="JAMRXG010000013">
    <property type="protein sequence ID" value="MCM6777094.1"/>
    <property type="molecule type" value="Genomic_DNA"/>
</dbReference>
<feature type="region of interest" description="Disordered" evidence="1">
    <location>
        <begin position="21"/>
        <end position="51"/>
    </location>
</feature>
<proteinExistence type="predicted"/>
<evidence type="ECO:0000313" key="4">
    <source>
        <dbReference type="EMBL" id="MCM6777094.1"/>
    </source>
</evidence>
<keyword evidence="2" id="KW-0732">Signal</keyword>
<name>A0A9X2EB46_9NOCA</name>
<dbReference type="Pfam" id="PF24837">
    <property type="entry name" value="AMIN-like"/>
    <property type="match status" value="1"/>
</dbReference>
<keyword evidence="5" id="KW-1185">Reference proteome</keyword>
<dbReference type="PROSITE" id="PS51257">
    <property type="entry name" value="PROKAR_LIPOPROTEIN"/>
    <property type="match status" value="1"/>
</dbReference>
<feature type="signal peptide" evidence="2">
    <location>
        <begin position="1"/>
        <end position="22"/>
    </location>
</feature>
<reference evidence="4" key="1">
    <citation type="submission" date="2022-06" db="EMBL/GenBank/DDBJ databases">
        <title>Novel species in genus nocardia.</title>
        <authorList>
            <person name="Li F."/>
        </authorList>
    </citation>
    <scope>NUCLEOTIDE SEQUENCE</scope>
    <source>
        <strain evidence="4">CDC141</strain>
    </source>
</reference>
<accession>A0A9X2EB46</accession>
<comment type="caution">
    <text evidence="4">The sequence shown here is derived from an EMBL/GenBank/DDBJ whole genome shotgun (WGS) entry which is preliminary data.</text>
</comment>
<evidence type="ECO:0000256" key="2">
    <source>
        <dbReference type="SAM" id="SignalP"/>
    </source>
</evidence>
<feature type="domain" description="AMIN-like" evidence="3">
    <location>
        <begin position="57"/>
        <end position="183"/>
    </location>
</feature>
<feature type="chain" id="PRO_5040799418" description="AMIN-like domain-containing protein" evidence="2">
    <location>
        <begin position="23"/>
        <end position="185"/>
    </location>
</feature>
<dbReference type="Proteomes" id="UP001139157">
    <property type="component" value="Unassembled WGS sequence"/>
</dbReference>
<dbReference type="RefSeq" id="WP_251915836.1">
    <property type="nucleotide sequence ID" value="NZ_JAMRXG010000013.1"/>
</dbReference>
<organism evidence="4 5">
    <name type="scientific">Nocardia pulmonis</name>
    <dbReference type="NCBI Taxonomy" id="2951408"/>
    <lineage>
        <taxon>Bacteria</taxon>
        <taxon>Bacillati</taxon>
        <taxon>Actinomycetota</taxon>
        <taxon>Actinomycetes</taxon>
        <taxon>Mycobacteriales</taxon>
        <taxon>Nocardiaceae</taxon>
        <taxon>Nocardia</taxon>
    </lineage>
</organism>
<gene>
    <name evidence="4" type="ORF">NDR86_26760</name>
</gene>